<sequence>MWNRTQRSGYLYQSGLTERFFLNLASGLRENSHSKLTSLVLHDSWGNAVKFIIEVLTGHHQLETLILDITWGGDEATVRLLSQALKQNSSLKQLALWQVKDGCAALLLNALAGDDGNRSIEQLELKGMSGIGKCLAEVFISNRSLRVVTLDWIFMDVEEWRLLGEAIRDNATATTVSVQFSNFKFTSHVNFLASYTHVNYVLEEFSWAASSEGKEPVLHLELYDSERDSLSYVSRTSQLSKLKFLGSVLRGEIKSVHSLSLPLHGIYLSRGMSIEDILPINRITGETSSLKRLQLHGIYYVMWLWKHLVQCLRWNTSVNSLSLCFSLKKKEFKHGAFKDGGELKEEFEDGEFKDGGGLEEEFEDGEFEEVFRDLMALLQANLTLQEIDVSKTPWARDGKAALIEAALKQNQERAEYMSVFTEAKLQLGDAKAGRLFLCGSPRAVLGELIAMGQHFKAQESNAYEKIMSSDSYTSKDGFVSESVFTRLIETFLEKQPRLQNVDREVIEKILFNLDLGFKLENSFQYFIPSFIMEEQKQQEGVRVVSMSWESKAANPNFVGIRIQCKDQKTMSLSAAFFPRYQMFMRRKLISEMSVPMETMTFSRYYLKLFLDGHEIYVEHVQSEESHYYVDVLMLCSEHKSKETAIKYVLYNIVKELISFCATPNGCPS</sequence>
<keyword evidence="2" id="KW-1185">Reference proteome</keyword>
<comment type="caution">
    <text evidence="1">The sequence shown here is derived from an EMBL/GenBank/DDBJ whole genome shotgun (WGS) entry which is preliminary data.</text>
</comment>
<dbReference type="InterPro" id="IPR032675">
    <property type="entry name" value="LRR_dom_sf"/>
</dbReference>
<dbReference type="PANTHER" id="PTHR47679">
    <property type="entry name" value="PROTEIN TORNADO 1"/>
    <property type="match status" value="1"/>
</dbReference>
<dbReference type="Proteomes" id="UP000077202">
    <property type="component" value="Unassembled WGS sequence"/>
</dbReference>
<accession>A0A176VYD4</accession>
<dbReference type="Gene3D" id="3.80.10.10">
    <property type="entry name" value="Ribonuclease Inhibitor"/>
    <property type="match status" value="1"/>
</dbReference>
<protein>
    <submittedName>
        <fullName evidence="1">Uncharacterized protein</fullName>
    </submittedName>
</protein>
<dbReference type="PANTHER" id="PTHR47679:SF1">
    <property type="entry name" value="PROTEIN TORNADO 1"/>
    <property type="match status" value="1"/>
</dbReference>
<reference evidence="1" key="1">
    <citation type="submission" date="2016-03" db="EMBL/GenBank/DDBJ databases">
        <title>Mechanisms controlling the formation of the plant cell surface in tip-growing cells are functionally conserved among land plants.</title>
        <authorList>
            <person name="Honkanen S."/>
            <person name="Jones V.A."/>
            <person name="Morieri G."/>
            <person name="Champion C."/>
            <person name="Hetherington A.J."/>
            <person name="Kelly S."/>
            <person name="Saint-Marcoux D."/>
            <person name="Proust H."/>
            <person name="Prescott H."/>
            <person name="Dolan L."/>
        </authorList>
    </citation>
    <scope>NUCLEOTIDE SEQUENCE [LARGE SCALE GENOMIC DNA]</scope>
    <source>
        <tissue evidence="1">Whole gametophyte</tissue>
    </source>
</reference>
<gene>
    <name evidence="1" type="ORF">AXG93_4620s1860</name>
</gene>
<dbReference type="AlphaFoldDB" id="A0A176VYD4"/>
<dbReference type="SUPFAM" id="SSF52047">
    <property type="entry name" value="RNI-like"/>
    <property type="match status" value="1"/>
</dbReference>
<evidence type="ECO:0000313" key="2">
    <source>
        <dbReference type="Proteomes" id="UP000077202"/>
    </source>
</evidence>
<evidence type="ECO:0000313" key="1">
    <source>
        <dbReference type="EMBL" id="OAE25371.1"/>
    </source>
</evidence>
<name>A0A176VYD4_MARPO</name>
<dbReference type="EMBL" id="LVLJ01002341">
    <property type="protein sequence ID" value="OAE25371.1"/>
    <property type="molecule type" value="Genomic_DNA"/>
</dbReference>
<organism evidence="1 2">
    <name type="scientific">Marchantia polymorpha subsp. ruderalis</name>
    <dbReference type="NCBI Taxonomy" id="1480154"/>
    <lineage>
        <taxon>Eukaryota</taxon>
        <taxon>Viridiplantae</taxon>
        <taxon>Streptophyta</taxon>
        <taxon>Embryophyta</taxon>
        <taxon>Marchantiophyta</taxon>
        <taxon>Marchantiopsida</taxon>
        <taxon>Marchantiidae</taxon>
        <taxon>Marchantiales</taxon>
        <taxon>Marchantiaceae</taxon>
        <taxon>Marchantia</taxon>
    </lineage>
</organism>
<proteinExistence type="predicted"/>